<dbReference type="Pfam" id="PF25238">
    <property type="entry name" value="OGFOD2-like"/>
    <property type="match status" value="1"/>
</dbReference>
<evidence type="ECO:0000313" key="6">
    <source>
        <dbReference type="EMBL" id="OAP15183.1"/>
    </source>
</evidence>
<dbReference type="GO" id="GO:0005506">
    <property type="term" value="F:iron ion binding"/>
    <property type="evidence" value="ECO:0007669"/>
    <property type="project" value="InterPro"/>
</dbReference>
<dbReference type="ExpressionAtlas" id="A0A178WCT4">
    <property type="expression patterns" value="differential"/>
</dbReference>
<evidence type="ECO:0000259" key="5">
    <source>
        <dbReference type="SMART" id="SM00702"/>
    </source>
</evidence>
<dbReference type="GO" id="GO:0031418">
    <property type="term" value="F:L-ascorbic acid binding"/>
    <property type="evidence" value="ECO:0007669"/>
    <property type="project" value="UniProtKB-KW"/>
</dbReference>
<evidence type="ECO:0000313" key="7">
    <source>
        <dbReference type="Proteomes" id="UP000078284"/>
    </source>
</evidence>
<dbReference type="Proteomes" id="UP000078284">
    <property type="component" value="Chromosome 1"/>
</dbReference>
<evidence type="ECO:0000256" key="2">
    <source>
        <dbReference type="ARBA" id="ARBA00022896"/>
    </source>
</evidence>
<keyword evidence="4" id="KW-0560">Oxidoreductase</keyword>
<evidence type="ECO:0000256" key="3">
    <source>
        <dbReference type="ARBA" id="ARBA00022964"/>
    </source>
</evidence>
<evidence type="ECO:0000256" key="1">
    <source>
        <dbReference type="ARBA" id="ARBA00001961"/>
    </source>
</evidence>
<dbReference type="EMBL" id="LUHQ01000001">
    <property type="protein sequence ID" value="OAP15183.1"/>
    <property type="molecule type" value="Genomic_DNA"/>
</dbReference>
<reference evidence="7" key="1">
    <citation type="journal article" date="2016" name="Proc. Natl. Acad. Sci. U.S.A.">
        <title>Chromosome-level assembly of Arabidopsis thaliana Ler reveals the extent of translocation and inversion polymorphisms.</title>
        <authorList>
            <person name="Zapata L."/>
            <person name="Ding J."/>
            <person name="Willing E.M."/>
            <person name="Hartwig B."/>
            <person name="Bezdan D."/>
            <person name="Jiao W.B."/>
            <person name="Patel V."/>
            <person name="Velikkakam James G."/>
            <person name="Koornneef M."/>
            <person name="Ossowski S."/>
            <person name="Schneeberger K."/>
        </authorList>
    </citation>
    <scope>NUCLEOTIDE SEQUENCE [LARGE SCALE GENOMIC DNA]</scope>
    <source>
        <strain evidence="7">cv. Landsberg erecta</strain>
    </source>
</reference>
<dbReference type="AlphaFoldDB" id="A0A178WCT4"/>
<sequence>MMVDGDETGGAGDSQQSDLLQVNPAASTTEMANPRLNPFPNNEHISDNYGDLELEFSSSILRSLEKYLPPAMLTAQREEKAKFMSDTLRKYISREECSQAKRRKTYRQEIISNYQPRFKGLYKLDPKLFLLPSFRKAISENTEESFRRIISEPFPGVFVFKMFQPDFSEKLLLEVENFRKWANETNFTIRRPDNTSKYGVVLDDFGLDIMLKQLMDDFIFPICKVFFPEVCGTMFDSHYGFFIENGEDRDADVGFHVEDSDITLNVCLSKQGEGGEILFAGARCNKHMDIDPKPEEYFDYCHIPGQAILHRGCHVHGARATASGRRANMILWCQNSLFREMQTYEPEFSDWCGQCVHEEKENKSQILAVKRKEMFRIESEAEPPRKK</sequence>
<dbReference type="GO" id="GO:0016705">
    <property type="term" value="F:oxidoreductase activity, acting on paired donors, with incorporation or reduction of molecular oxygen"/>
    <property type="evidence" value="ECO:0007669"/>
    <property type="project" value="InterPro"/>
</dbReference>
<keyword evidence="2" id="KW-0847">Vitamin C</keyword>
<evidence type="ECO:0000256" key="4">
    <source>
        <dbReference type="ARBA" id="ARBA00023002"/>
    </source>
</evidence>
<accession>A0A178WCT4</accession>
<name>A0A178WCT4_ARATH</name>
<organism evidence="6 7">
    <name type="scientific">Arabidopsis thaliana</name>
    <name type="common">Mouse-ear cress</name>
    <dbReference type="NCBI Taxonomy" id="3702"/>
    <lineage>
        <taxon>Eukaryota</taxon>
        <taxon>Viridiplantae</taxon>
        <taxon>Streptophyta</taxon>
        <taxon>Embryophyta</taxon>
        <taxon>Tracheophyta</taxon>
        <taxon>Spermatophyta</taxon>
        <taxon>Magnoliopsida</taxon>
        <taxon>eudicotyledons</taxon>
        <taxon>Gunneridae</taxon>
        <taxon>Pentapetalae</taxon>
        <taxon>rosids</taxon>
        <taxon>malvids</taxon>
        <taxon>Brassicales</taxon>
        <taxon>Brassicaceae</taxon>
        <taxon>Camelineae</taxon>
        <taxon>Arabidopsis</taxon>
    </lineage>
</organism>
<gene>
    <name evidence="6" type="ordered locus">AXX17_At1g42830</name>
</gene>
<comment type="caution">
    <text evidence="6">The sequence shown here is derived from an EMBL/GenBank/DDBJ whole genome shotgun (WGS) entry which is preliminary data.</text>
</comment>
<dbReference type="GO" id="GO:0051213">
    <property type="term" value="F:dioxygenase activity"/>
    <property type="evidence" value="ECO:0007669"/>
    <property type="project" value="UniProtKB-KW"/>
</dbReference>
<keyword evidence="3" id="KW-0223">Dioxygenase</keyword>
<proteinExistence type="predicted"/>
<feature type="domain" description="Prolyl 4-hydroxylase alpha subunit" evidence="5">
    <location>
        <begin position="155"/>
        <end position="334"/>
    </location>
</feature>
<protein>
    <recommendedName>
        <fullName evidence="5">Prolyl 4-hydroxylase alpha subunit domain-containing protein</fullName>
    </recommendedName>
</protein>
<dbReference type="PANTHER" id="PTHR24014">
    <property type="entry name" value="2-OXOGLUTARATE AND IRON-DEPENDENT OXYGENASE DOMAIN-CONTAINING PROTEIN 2"/>
    <property type="match status" value="1"/>
</dbReference>
<dbReference type="InterPro" id="IPR006620">
    <property type="entry name" value="Pro_4_hyd_alph"/>
</dbReference>
<dbReference type="PANTHER" id="PTHR24014:SF4">
    <property type="entry name" value="2-OXOGLUTARATE AND IRON-DEPENDENT OXYGENASE DOMAIN-CONTAINING PROTEIN 2"/>
    <property type="match status" value="1"/>
</dbReference>
<dbReference type="SMART" id="SM00702">
    <property type="entry name" value="P4Hc"/>
    <property type="match status" value="1"/>
</dbReference>
<comment type="cofactor">
    <cofactor evidence="1">
        <name>L-ascorbate</name>
        <dbReference type="ChEBI" id="CHEBI:38290"/>
    </cofactor>
</comment>